<evidence type="ECO:0000256" key="15">
    <source>
        <dbReference type="RuleBase" id="RU003651"/>
    </source>
</evidence>
<dbReference type="InterPro" id="IPR003960">
    <property type="entry name" value="ATPase_AAA_CS"/>
</dbReference>
<evidence type="ECO:0000256" key="6">
    <source>
        <dbReference type="ARBA" id="ARBA00022741"/>
    </source>
</evidence>
<comment type="similarity">
    <text evidence="2 14">In the C-terminal section; belongs to the peptidase M41 family.</text>
</comment>
<keyword evidence="5 14" id="KW-0479">Metal-binding</keyword>
<feature type="binding site" evidence="14">
    <location>
        <position position="511"/>
    </location>
    <ligand>
        <name>Zn(2+)</name>
        <dbReference type="ChEBI" id="CHEBI:29105"/>
        <note>catalytic</note>
    </ligand>
</feature>
<dbReference type="Pfam" id="PF01434">
    <property type="entry name" value="Peptidase_M41"/>
    <property type="match status" value="1"/>
</dbReference>
<gene>
    <name evidence="14" type="primary">ftsH</name>
    <name evidence="17" type="ORF">UX51_C0028G0003</name>
</gene>
<evidence type="ECO:0000259" key="16">
    <source>
        <dbReference type="SMART" id="SM00382"/>
    </source>
</evidence>
<dbReference type="PANTHER" id="PTHR23076">
    <property type="entry name" value="METALLOPROTEASE M41 FTSH"/>
    <property type="match status" value="1"/>
</dbReference>
<dbReference type="PATRIC" id="fig|1618628.3.peg.480"/>
<organism evidence="17 18">
    <name type="scientific">Candidatus Azambacteria bacterium GW2011_GWF2_46_32</name>
    <dbReference type="NCBI Taxonomy" id="1618628"/>
    <lineage>
        <taxon>Bacteria</taxon>
        <taxon>Candidatus Azamiibacteriota</taxon>
    </lineage>
</organism>
<dbReference type="InterPro" id="IPR005936">
    <property type="entry name" value="FtsH"/>
</dbReference>
<dbReference type="InterPro" id="IPR000642">
    <property type="entry name" value="Peptidase_M41"/>
</dbReference>
<proteinExistence type="inferred from homology"/>
<comment type="caution">
    <text evidence="17">The sequence shown here is derived from an EMBL/GenBank/DDBJ whole genome shotgun (WGS) entry which is preliminary data.</text>
</comment>
<dbReference type="GO" id="GO:0004222">
    <property type="term" value="F:metalloendopeptidase activity"/>
    <property type="evidence" value="ECO:0007669"/>
    <property type="project" value="InterPro"/>
</dbReference>
<dbReference type="SUPFAM" id="SSF52540">
    <property type="entry name" value="P-loop containing nucleoside triphosphate hydrolases"/>
    <property type="match status" value="1"/>
</dbReference>
<evidence type="ECO:0000256" key="3">
    <source>
        <dbReference type="ARBA" id="ARBA00022670"/>
    </source>
</evidence>
<dbReference type="Gene3D" id="3.40.50.300">
    <property type="entry name" value="P-loop containing nucleotide triphosphate hydrolases"/>
    <property type="match status" value="1"/>
</dbReference>
<evidence type="ECO:0000256" key="7">
    <source>
        <dbReference type="ARBA" id="ARBA00022801"/>
    </source>
</evidence>
<dbReference type="FunFam" id="1.10.8.60:FF:000001">
    <property type="entry name" value="ATP-dependent zinc metalloprotease FtsH"/>
    <property type="match status" value="1"/>
</dbReference>
<dbReference type="GO" id="GO:0005524">
    <property type="term" value="F:ATP binding"/>
    <property type="evidence" value="ECO:0007669"/>
    <property type="project" value="UniProtKB-UniRule"/>
</dbReference>
<evidence type="ECO:0000256" key="12">
    <source>
        <dbReference type="ARBA" id="ARBA00023136"/>
    </source>
</evidence>
<keyword evidence="12 14" id="KW-0472">Membrane</keyword>
<dbReference type="Gene3D" id="1.20.58.760">
    <property type="entry name" value="Peptidase M41"/>
    <property type="match status" value="1"/>
</dbReference>
<reference evidence="17 18" key="1">
    <citation type="journal article" date="2015" name="Nature">
        <title>rRNA introns, odd ribosomes, and small enigmatic genomes across a large radiation of phyla.</title>
        <authorList>
            <person name="Brown C.T."/>
            <person name="Hug L.A."/>
            <person name="Thomas B.C."/>
            <person name="Sharon I."/>
            <person name="Castelle C.J."/>
            <person name="Singh A."/>
            <person name="Wilkins M.J."/>
            <person name="Williams K.H."/>
            <person name="Banfield J.F."/>
        </authorList>
    </citation>
    <scope>NUCLEOTIDE SEQUENCE [LARGE SCALE GENOMIC DNA]</scope>
</reference>
<comment type="function">
    <text evidence="14">Acts as a processive, ATP-dependent zinc metallopeptidase for both cytoplasmic and membrane proteins. Plays a role in the quality control of integral membrane proteins.</text>
</comment>
<dbReference type="Pfam" id="PF00004">
    <property type="entry name" value="AAA"/>
    <property type="match status" value="1"/>
</dbReference>
<comment type="similarity">
    <text evidence="13 14">In the central section; belongs to the AAA ATPase family.</text>
</comment>
<dbReference type="GO" id="GO:0004176">
    <property type="term" value="F:ATP-dependent peptidase activity"/>
    <property type="evidence" value="ECO:0007669"/>
    <property type="project" value="InterPro"/>
</dbReference>
<dbReference type="InterPro" id="IPR003593">
    <property type="entry name" value="AAA+_ATPase"/>
</dbReference>
<comment type="similarity">
    <text evidence="15">Belongs to the AAA ATPase family.</text>
</comment>
<dbReference type="SMART" id="SM00382">
    <property type="entry name" value="AAA"/>
    <property type="match status" value="1"/>
</dbReference>
<keyword evidence="10 14" id="KW-1133">Transmembrane helix</keyword>
<evidence type="ECO:0000256" key="4">
    <source>
        <dbReference type="ARBA" id="ARBA00022692"/>
    </source>
</evidence>
<evidence type="ECO:0000256" key="11">
    <source>
        <dbReference type="ARBA" id="ARBA00023049"/>
    </source>
</evidence>
<dbReference type="EMBL" id="LCMM01000028">
    <property type="protein sequence ID" value="KKU37287.1"/>
    <property type="molecule type" value="Genomic_DNA"/>
</dbReference>
<dbReference type="InterPro" id="IPR037219">
    <property type="entry name" value="Peptidase_M41-like"/>
</dbReference>
<dbReference type="Pfam" id="PF17862">
    <property type="entry name" value="AAA_lid_3"/>
    <property type="match status" value="1"/>
</dbReference>
<evidence type="ECO:0000256" key="9">
    <source>
        <dbReference type="ARBA" id="ARBA00022840"/>
    </source>
</evidence>
<evidence type="ECO:0000256" key="14">
    <source>
        <dbReference type="HAMAP-Rule" id="MF_01458"/>
    </source>
</evidence>
<dbReference type="GO" id="GO:0006508">
    <property type="term" value="P:proteolysis"/>
    <property type="evidence" value="ECO:0007669"/>
    <property type="project" value="UniProtKB-KW"/>
</dbReference>
<evidence type="ECO:0000313" key="17">
    <source>
        <dbReference type="EMBL" id="KKU37287.1"/>
    </source>
</evidence>
<dbReference type="AlphaFoldDB" id="A0A0G1PXL7"/>
<dbReference type="PROSITE" id="PS00674">
    <property type="entry name" value="AAA"/>
    <property type="match status" value="1"/>
</dbReference>
<evidence type="ECO:0000256" key="13">
    <source>
        <dbReference type="ARBA" id="ARBA00061570"/>
    </source>
</evidence>
<feature type="transmembrane region" description="Helical" evidence="14">
    <location>
        <begin position="120"/>
        <end position="138"/>
    </location>
</feature>
<keyword evidence="8 14" id="KW-0862">Zinc</keyword>
<name>A0A0G1PXL7_9BACT</name>
<feature type="binding site" evidence="14">
    <location>
        <begin position="214"/>
        <end position="221"/>
    </location>
    <ligand>
        <name>ATP</name>
        <dbReference type="ChEBI" id="CHEBI:30616"/>
    </ligand>
</feature>
<evidence type="ECO:0000256" key="8">
    <source>
        <dbReference type="ARBA" id="ARBA00022833"/>
    </source>
</evidence>
<feature type="transmembrane region" description="Helical" evidence="14">
    <location>
        <begin position="7"/>
        <end position="26"/>
    </location>
</feature>
<sequence length="613" mass="67453">MKSIGKTLFYVALMIALIGVPVYYVVSWDKDMDEVTKSMRQAAQSHDSITDFLDALDRGEVEAVEIETGSNKLKWVTTNSIVYQINAPPGLADNLDFINNLREKKIEVKITSPASSSWSYIFWILIIIVPIILFMSLGSRAGGAGPNQINKFTSSRARKFARDKDSKEPSITFKDVAGCDQAKEEVKEVIDFLKSPEKFQKLGAKIPKGVLLVGSPGTGKTLLARAVAGEADVPFFSESGSGFVEVFVGVGAARVRDLFLQAKKNAPCVVFIDELDAIGRQRGAGFGGGNDEREQTLNQILIEIDGFESDKTVIVMAATNRPDVLDPALVRPGRFDRQIVINKPDIKGREEILKIHARNIPLADDTSLTDIARATPGFVGADLANLVNEAALIAGRRNKQKVERSDFEDAKDRVIMGLAQGKIMNQREKRIVAYHEAGHTLVAKSLPNTDPVNKVTIIPRGLSLGATHSLPEEDRRLYFKDYLLDEISVLLGGRVAEELLGEGVTNGASNDIERATQLAKAMVCQWGMSNLGLLLYGNGNKEVFLGRDFGHVKDYSDETAKLIDMEVKRIIDERHAAAKEILTARRTTLDKLANKLQEKETLDKEEIDDIVSN</sequence>
<evidence type="ECO:0000256" key="1">
    <source>
        <dbReference type="ARBA" id="ARBA00004370"/>
    </source>
</evidence>
<dbReference type="InterPro" id="IPR027417">
    <property type="entry name" value="P-loop_NTPase"/>
</dbReference>
<dbReference type="NCBIfam" id="TIGR01241">
    <property type="entry name" value="FtsH_fam"/>
    <property type="match status" value="1"/>
</dbReference>
<dbReference type="GO" id="GO:0008270">
    <property type="term" value="F:zinc ion binding"/>
    <property type="evidence" value="ECO:0007669"/>
    <property type="project" value="UniProtKB-UniRule"/>
</dbReference>
<comment type="subunit">
    <text evidence="14">Homohexamer.</text>
</comment>
<keyword evidence="14" id="KW-1003">Cell membrane</keyword>
<dbReference type="GO" id="GO:0005886">
    <property type="term" value="C:plasma membrane"/>
    <property type="evidence" value="ECO:0007669"/>
    <property type="project" value="UniProtKB-SubCell"/>
</dbReference>
<dbReference type="FunFam" id="1.20.58.760:FF:000001">
    <property type="entry name" value="ATP-dependent zinc metalloprotease FtsH"/>
    <property type="match status" value="1"/>
</dbReference>
<dbReference type="HAMAP" id="MF_01458">
    <property type="entry name" value="FtsH"/>
    <property type="match status" value="1"/>
</dbReference>
<keyword evidence="9 14" id="KW-0067">ATP-binding</keyword>
<evidence type="ECO:0000256" key="10">
    <source>
        <dbReference type="ARBA" id="ARBA00022989"/>
    </source>
</evidence>
<feature type="domain" description="AAA+ ATPase" evidence="16">
    <location>
        <begin position="206"/>
        <end position="345"/>
    </location>
</feature>
<dbReference type="Gene3D" id="3.30.720.210">
    <property type="match status" value="1"/>
</dbReference>
<keyword evidence="11 14" id="KW-0482">Metalloprotease</keyword>
<dbReference type="InterPro" id="IPR003959">
    <property type="entry name" value="ATPase_AAA_core"/>
</dbReference>
<feature type="active site" evidence="14">
    <location>
        <position position="436"/>
    </location>
</feature>
<dbReference type="Gene3D" id="1.10.8.60">
    <property type="match status" value="1"/>
</dbReference>
<keyword evidence="4 14" id="KW-0812">Transmembrane</keyword>
<keyword evidence="3 14" id="KW-0645">Protease</keyword>
<dbReference type="SUPFAM" id="SSF140990">
    <property type="entry name" value="FtsH protease domain-like"/>
    <property type="match status" value="1"/>
</dbReference>
<keyword evidence="7 14" id="KW-0378">Hydrolase</keyword>
<accession>A0A0G1PXL7</accession>
<dbReference type="CDD" id="cd19501">
    <property type="entry name" value="RecA-like_FtsH"/>
    <property type="match status" value="1"/>
</dbReference>
<comment type="subcellular location">
    <subcellularLocation>
        <location evidence="14">Cell membrane</location>
        <topology evidence="14">Multi-pass membrane protein</topology>
        <orientation evidence="14">Cytoplasmic side</orientation>
    </subcellularLocation>
    <subcellularLocation>
        <location evidence="1">Membrane</location>
    </subcellularLocation>
</comment>
<feature type="binding site" evidence="14">
    <location>
        <position position="439"/>
    </location>
    <ligand>
        <name>Zn(2+)</name>
        <dbReference type="ChEBI" id="CHEBI:29105"/>
        <note>catalytic</note>
    </ligand>
</feature>
<dbReference type="GO" id="GO:0030163">
    <property type="term" value="P:protein catabolic process"/>
    <property type="evidence" value="ECO:0007669"/>
    <property type="project" value="UniProtKB-UniRule"/>
</dbReference>
<dbReference type="FunFam" id="3.40.50.300:FF:000001">
    <property type="entry name" value="ATP-dependent zinc metalloprotease FtsH"/>
    <property type="match status" value="1"/>
</dbReference>
<dbReference type="Proteomes" id="UP000034856">
    <property type="component" value="Unassembled WGS sequence"/>
</dbReference>
<keyword evidence="6 14" id="KW-0547">Nucleotide-binding</keyword>
<dbReference type="EC" id="3.4.24.-" evidence="14"/>
<evidence type="ECO:0000256" key="2">
    <source>
        <dbReference type="ARBA" id="ARBA00010044"/>
    </source>
</evidence>
<dbReference type="PANTHER" id="PTHR23076:SF97">
    <property type="entry name" value="ATP-DEPENDENT ZINC METALLOPROTEASE YME1L1"/>
    <property type="match status" value="1"/>
</dbReference>
<protein>
    <recommendedName>
        <fullName evidence="14">ATP-dependent zinc metalloprotease FtsH</fullName>
        <ecNumber evidence="14">3.4.24.-</ecNumber>
    </recommendedName>
</protein>
<comment type="cofactor">
    <cofactor evidence="14">
        <name>Zn(2+)</name>
        <dbReference type="ChEBI" id="CHEBI:29105"/>
    </cofactor>
    <text evidence="14">Binds 1 zinc ion per subunit.</text>
</comment>
<dbReference type="GO" id="GO:0016887">
    <property type="term" value="F:ATP hydrolysis activity"/>
    <property type="evidence" value="ECO:0007669"/>
    <property type="project" value="UniProtKB-UniRule"/>
</dbReference>
<evidence type="ECO:0000256" key="5">
    <source>
        <dbReference type="ARBA" id="ARBA00022723"/>
    </source>
</evidence>
<evidence type="ECO:0000313" key="18">
    <source>
        <dbReference type="Proteomes" id="UP000034856"/>
    </source>
</evidence>
<dbReference type="InterPro" id="IPR041569">
    <property type="entry name" value="AAA_lid_3"/>
</dbReference>
<feature type="binding site" evidence="14">
    <location>
        <position position="435"/>
    </location>
    <ligand>
        <name>Zn(2+)</name>
        <dbReference type="ChEBI" id="CHEBI:29105"/>
        <note>catalytic</note>
    </ligand>
</feature>